<accession>A0A8J4WDA6</accession>
<dbReference type="Pfam" id="PF23309">
    <property type="entry name" value="DUF7083"/>
    <property type="match status" value="1"/>
</dbReference>
<sequence length="239" mass="27796">MTICAVQLQSILQQQREQLEQSMQRLIEYLTETLHLPSTTVTSSDKSMSVDSIAAAVFDFHYEPSSGHKFDAWFKHWEETFQSEFPSKGSNWKTPLLVRKLGTVEHEWFTNFILPQQPKDLGFDQTLKQLRDIFGEQLSLFNVRYNCLKLTKRESHDYVTFAGLVNWDCERFQLKSLTEGQFKCLIFIADLHSPRDADIQTRLLSKLEQDKEITVKALTAECQRLVNLKRDTAMIQQVA</sequence>
<evidence type="ECO:0000313" key="3">
    <source>
        <dbReference type="EMBL" id="KAF5395454.1"/>
    </source>
</evidence>
<dbReference type="OrthoDB" id="6270619at2759"/>
<proteinExistence type="predicted"/>
<dbReference type="AlphaFoldDB" id="A0A8J4WDA6"/>
<dbReference type="InterPro" id="IPR055510">
    <property type="entry name" value="DUF7083"/>
</dbReference>
<feature type="domain" description="DUF7083" evidence="2">
    <location>
        <begin position="51"/>
        <end position="137"/>
    </location>
</feature>
<dbReference type="Proteomes" id="UP000748531">
    <property type="component" value="Unassembled WGS sequence"/>
</dbReference>
<keyword evidence="4" id="KW-1185">Reference proteome</keyword>
<reference evidence="3" key="1">
    <citation type="submission" date="2019-05" db="EMBL/GenBank/DDBJ databases">
        <title>Annotation for the trematode Paragonimus heterotremus.</title>
        <authorList>
            <person name="Choi Y.-J."/>
        </authorList>
    </citation>
    <scope>NUCLEOTIDE SEQUENCE</scope>
    <source>
        <strain evidence="3">LC</strain>
    </source>
</reference>
<evidence type="ECO:0000256" key="1">
    <source>
        <dbReference type="SAM" id="Coils"/>
    </source>
</evidence>
<evidence type="ECO:0000259" key="2">
    <source>
        <dbReference type="Pfam" id="PF23309"/>
    </source>
</evidence>
<organism evidence="3 4">
    <name type="scientific">Paragonimus heterotremus</name>
    <dbReference type="NCBI Taxonomy" id="100268"/>
    <lineage>
        <taxon>Eukaryota</taxon>
        <taxon>Metazoa</taxon>
        <taxon>Spiralia</taxon>
        <taxon>Lophotrochozoa</taxon>
        <taxon>Platyhelminthes</taxon>
        <taxon>Trematoda</taxon>
        <taxon>Digenea</taxon>
        <taxon>Plagiorchiida</taxon>
        <taxon>Troglotremata</taxon>
        <taxon>Troglotrematidae</taxon>
        <taxon>Paragonimus</taxon>
    </lineage>
</organism>
<name>A0A8J4WDA6_9TREM</name>
<evidence type="ECO:0000313" key="4">
    <source>
        <dbReference type="Proteomes" id="UP000748531"/>
    </source>
</evidence>
<dbReference type="EMBL" id="LUCH01012923">
    <property type="protein sequence ID" value="KAF5395454.1"/>
    <property type="molecule type" value="Genomic_DNA"/>
</dbReference>
<feature type="coiled-coil region" evidence="1">
    <location>
        <begin position="5"/>
        <end position="32"/>
    </location>
</feature>
<keyword evidence="1" id="KW-0175">Coiled coil</keyword>
<protein>
    <recommendedName>
        <fullName evidence="2">DUF7083 domain-containing protein</fullName>
    </recommendedName>
</protein>
<gene>
    <name evidence="3" type="ORF">PHET_12170</name>
</gene>
<comment type="caution">
    <text evidence="3">The sequence shown here is derived from an EMBL/GenBank/DDBJ whole genome shotgun (WGS) entry which is preliminary data.</text>
</comment>